<organism evidence="1 2">
    <name type="scientific">Cyphomyrmex costatus</name>
    <dbReference type="NCBI Taxonomy" id="456900"/>
    <lineage>
        <taxon>Eukaryota</taxon>
        <taxon>Metazoa</taxon>
        <taxon>Ecdysozoa</taxon>
        <taxon>Arthropoda</taxon>
        <taxon>Hexapoda</taxon>
        <taxon>Insecta</taxon>
        <taxon>Pterygota</taxon>
        <taxon>Neoptera</taxon>
        <taxon>Endopterygota</taxon>
        <taxon>Hymenoptera</taxon>
        <taxon>Apocrita</taxon>
        <taxon>Aculeata</taxon>
        <taxon>Formicoidea</taxon>
        <taxon>Formicidae</taxon>
        <taxon>Myrmicinae</taxon>
        <taxon>Cyphomyrmex</taxon>
    </lineage>
</organism>
<sequence>PSRYVVLNSPIVKSGIPDILEIKKIGRGKILIEVRSAAGANRLIENQIFPQNDLRAFIPAYKVLRTGIIQDVPQQIDLDTIKEGIESPKSAARQAVIDLQRLNRRIVRDNKVEYVPSRTLRVKFAGQLLPKEIFIFKVRHAVRPYVPLPRMCQSCFRIGHISKACKSSPRCLYCGEIKHNADCSNDAEWTCHMKDESPKCINCQGNHWANEIACPIIAKQKAIVSIAAIKNISIADVKYVFLTDLPLFVPLNLIT</sequence>
<feature type="non-terminal residue" evidence="1">
    <location>
        <position position="1"/>
    </location>
</feature>
<evidence type="ECO:0000313" key="2">
    <source>
        <dbReference type="Proteomes" id="UP000078542"/>
    </source>
</evidence>
<dbReference type="InterPro" id="IPR036875">
    <property type="entry name" value="Znf_CCHC_sf"/>
</dbReference>
<evidence type="ECO:0000313" key="1">
    <source>
        <dbReference type="EMBL" id="KYN04632.1"/>
    </source>
</evidence>
<proteinExistence type="predicted"/>
<evidence type="ECO:0008006" key="3">
    <source>
        <dbReference type="Google" id="ProtNLM"/>
    </source>
</evidence>
<dbReference type="GO" id="GO:0003676">
    <property type="term" value="F:nucleic acid binding"/>
    <property type="evidence" value="ECO:0007669"/>
    <property type="project" value="InterPro"/>
</dbReference>
<dbReference type="STRING" id="456900.A0A151IK42"/>
<dbReference type="EMBL" id="KQ977258">
    <property type="protein sequence ID" value="KYN04632.1"/>
    <property type="molecule type" value="Genomic_DNA"/>
</dbReference>
<reference evidence="1 2" key="1">
    <citation type="submission" date="2016-03" db="EMBL/GenBank/DDBJ databases">
        <title>Cyphomyrmex costatus WGS genome.</title>
        <authorList>
            <person name="Nygaard S."/>
            <person name="Hu H."/>
            <person name="Boomsma J."/>
            <person name="Zhang G."/>
        </authorList>
    </citation>
    <scope>NUCLEOTIDE SEQUENCE [LARGE SCALE GENOMIC DNA]</scope>
    <source>
        <strain evidence="1">MS0001</strain>
        <tissue evidence="1">Whole body</tissue>
    </source>
</reference>
<dbReference type="Proteomes" id="UP000078542">
    <property type="component" value="Unassembled WGS sequence"/>
</dbReference>
<accession>A0A151IK42</accession>
<dbReference type="SUPFAM" id="SSF57756">
    <property type="entry name" value="Retrovirus zinc finger-like domains"/>
    <property type="match status" value="1"/>
</dbReference>
<keyword evidence="2" id="KW-1185">Reference proteome</keyword>
<protein>
    <recommendedName>
        <fullName evidence="3">CCHC-type domain-containing protein</fullName>
    </recommendedName>
</protein>
<dbReference type="GO" id="GO:0008270">
    <property type="term" value="F:zinc ion binding"/>
    <property type="evidence" value="ECO:0007669"/>
    <property type="project" value="InterPro"/>
</dbReference>
<gene>
    <name evidence="1" type="ORF">ALC62_04504</name>
</gene>
<dbReference type="AlphaFoldDB" id="A0A151IK42"/>
<name>A0A151IK42_9HYME</name>